<evidence type="ECO:0000256" key="13">
    <source>
        <dbReference type="ARBA" id="ARBA00022908"/>
    </source>
</evidence>
<dbReference type="Pfam" id="PF17917">
    <property type="entry name" value="RT_RNaseH"/>
    <property type="match status" value="1"/>
</dbReference>
<dbReference type="InterPro" id="IPR016197">
    <property type="entry name" value="Chromo-like_dom_sf"/>
</dbReference>
<dbReference type="InterPro" id="IPR043502">
    <property type="entry name" value="DNA/RNA_pol_sf"/>
</dbReference>
<dbReference type="InterPro" id="IPR043128">
    <property type="entry name" value="Rev_trsase/Diguanyl_cyclase"/>
</dbReference>
<proteinExistence type="inferred from homology"/>
<sequence>MISLSALGLSTLRQFAYLNLSNSDHPGLPLAGKTQPAVGDGSRITSPDLAKLPKEYWNLAEAFSKTKASQLPPHRSTDCAIDLLPGSHPPKGPGFFFVKKKDGGLRPCIDYRGLNEITIKFRYPLPLVPAALEQLRTAKFFTKLDLRSAYNLIRIKEVRLCFQAFINDVFRDMLNRWVIVYIDDILIYSDSFQEHVNHVRSVLQHLLQHQLYAKLENVSSTRPKSRSWDTSSVQRESPWMILRYALWSTGPNQPLSKNFSASWVLQTSTAGSFRNFSSITAPLTSMIKGRKQRLSWSPLAITALLELKNRFTSAPILHHPDPDLEFIVEMDASNMGIGTNYDVGNRELLAMKAAFEEWRHWLEGAKHPFTVLTDHRNLEYLRSAKRLNHRQARWALFFTRFNFSVTYRPGSQNTKADALSRLHESHASSSTQEPILSPSIIVALVQWDITTEISEAHLTDPPPAECPPNRTYVPQTLRQRLLQLVHSTPSSGHPGITATTQLLTNHYWWPSLQTDTISFVRDCSICNNSKSTHQLPAGLLHPLPVPQRPWSHIAIDFVTDLPPSSGYTTILTVINRFSKACRFIPLPKLPSALATAEALCNQVFRFYGLPEDILSDRGPQFTSRVWASFCKLLSVNVSLTSGYHLQSNGQAEKLNQELTRFLRSYCQQNQTDWSRYLLWAEYAQNSLRKPSTNLTPFQCILGFLGFQPPLFPWSGEPSELPPVDSWFRRSEEIWDQAHVHLQRAIRRTREQADRHQRPNPAYRRAQWVWLSTRDLRLRLPSKKLSPRYVGPFKILREITPVSFRLALPRNYRISPTFNVSLLKPAGGPRGVEDQEEAGDQSTPPLIIDGKEAYQVHEILDSRRRARGLHYLVDWEGYGPEERSWVNAEDILDPGLVNDFHNSHPDRPAPRVCGRPRRRVPPRPLWLPLITTRGNRHRSTSFIRTPFPTTPSLGLITGTGVSHYPQTILSTLTLTTSRSLVLLLLTFLSVYSCLISRCQPDCLCTLSACRLPFDPCFVYWIYSAGPPPASIICLDSDSDSDSGLSPLPCLLVFDPGLFVYEFILNKVAYGSYLC</sequence>
<keyword evidence="7" id="KW-0540">Nuclease</keyword>
<dbReference type="EMBL" id="JACTAM010000231">
    <property type="protein sequence ID" value="KAI2647611.1"/>
    <property type="molecule type" value="Genomic_DNA"/>
</dbReference>
<evidence type="ECO:0000256" key="8">
    <source>
        <dbReference type="ARBA" id="ARBA00022723"/>
    </source>
</evidence>
<comment type="caution">
    <text evidence="22">The sequence shown here is derived from an EMBL/GenBank/DDBJ whole genome shotgun (WGS) entry which is preliminary data.</text>
</comment>
<dbReference type="InterPro" id="IPR041577">
    <property type="entry name" value="RT_RNaseH_2"/>
</dbReference>
<evidence type="ECO:0000256" key="3">
    <source>
        <dbReference type="ARBA" id="ARBA00012180"/>
    </source>
</evidence>
<keyword evidence="9" id="KW-0064">Aspartyl protease</keyword>
<evidence type="ECO:0000256" key="7">
    <source>
        <dbReference type="ARBA" id="ARBA00022722"/>
    </source>
</evidence>
<dbReference type="Gene3D" id="3.30.420.10">
    <property type="entry name" value="Ribonuclease H-like superfamily/Ribonuclease H"/>
    <property type="match status" value="1"/>
</dbReference>
<evidence type="ECO:0000256" key="10">
    <source>
        <dbReference type="ARBA" id="ARBA00022759"/>
    </source>
</evidence>
<dbReference type="Proteomes" id="UP000830375">
    <property type="component" value="Unassembled WGS sequence"/>
</dbReference>
<evidence type="ECO:0000256" key="17">
    <source>
        <dbReference type="ARBA" id="ARBA00023172"/>
    </source>
</evidence>
<evidence type="ECO:0000256" key="5">
    <source>
        <dbReference type="ARBA" id="ARBA00022679"/>
    </source>
</evidence>
<keyword evidence="15" id="KW-0239">DNA-directed DNA polymerase</keyword>
<dbReference type="PROSITE" id="PS50994">
    <property type="entry name" value="INTEGRASE"/>
    <property type="match status" value="1"/>
</dbReference>
<comment type="similarity">
    <text evidence="2">Belongs to the beta type-B retroviral polymerase family. HERV class-II K(HML-2) pol subfamily.</text>
</comment>
<dbReference type="Pfam" id="PF00078">
    <property type="entry name" value="RVT_1"/>
    <property type="match status" value="2"/>
</dbReference>
<keyword evidence="23" id="KW-1185">Reference proteome</keyword>
<reference evidence="22 23" key="1">
    <citation type="submission" date="2022-01" db="EMBL/GenBank/DDBJ databases">
        <title>A high-quality chromosome-level genome assembly of rohu carp, Labeo rohita.</title>
        <authorList>
            <person name="Arick M.A. II"/>
            <person name="Hsu C.-Y."/>
            <person name="Magbanua Z."/>
            <person name="Pechanova O."/>
            <person name="Grover C."/>
            <person name="Miller E."/>
            <person name="Thrash A."/>
            <person name="Ezzel L."/>
            <person name="Alam S."/>
            <person name="Benzie J."/>
            <person name="Hamilton M."/>
            <person name="Karsi A."/>
            <person name="Lawrence M.L."/>
            <person name="Peterson D.G."/>
        </authorList>
    </citation>
    <scope>NUCLEOTIDE SEQUENCE [LARGE SCALE GENOMIC DNA]</scope>
    <source>
        <strain evidence="23">BAU-BD-2019</strain>
        <tissue evidence="22">Blood</tissue>
    </source>
</reference>
<dbReference type="Pfam" id="PF00385">
    <property type="entry name" value="Chromo"/>
    <property type="match status" value="1"/>
</dbReference>
<keyword evidence="16" id="KW-0238">DNA-binding</keyword>
<dbReference type="PANTHER" id="PTHR37984:SF15">
    <property type="entry name" value="INTEGRASE CATALYTIC DOMAIN-CONTAINING PROTEIN"/>
    <property type="match status" value="1"/>
</dbReference>
<gene>
    <name evidence="22" type="ORF">H4Q32_027550</name>
</gene>
<evidence type="ECO:0000256" key="18">
    <source>
        <dbReference type="ARBA" id="ARBA00039658"/>
    </source>
</evidence>
<dbReference type="CDD" id="cd09274">
    <property type="entry name" value="RNase_HI_RT_Ty3"/>
    <property type="match status" value="1"/>
</dbReference>
<evidence type="ECO:0000313" key="22">
    <source>
        <dbReference type="EMBL" id="KAI2647611.1"/>
    </source>
</evidence>
<evidence type="ECO:0000256" key="1">
    <source>
        <dbReference type="ARBA" id="ARBA00004123"/>
    </source>
</evidence>
<dbReference type="Gene3D" id="3.10.10.10">
    <property type="entry name" value="HIV Type 1 Reverse Transcriptase, subunit A, domain 1"/>
    <property type="match status" value="1"/>
</dbReference>
<keyword evidence="4" id="KW-0645">Protease</keyword>
<feature type="domain" description="Chromo" evidence="20">
    <location>
        <begin position="853"/>
        <end position="911"/>
    </location>
</feature>
<evidence type="ECO:0000256" key="11">
    <source>
        <dbReference type="ARBA" id="ARBA00022801"/>
    </source>
</evidence>
<evidence type="ECO:0000313" key="23">
    <source>
        <dbReference type="Proteomes" id="UP000830375"/>
    </source>
</evidence>
<organism evidence="22 23">
    <name type="scientific">Labeo rohita</name>
    <name type="common">Indian major carp</name>
    <name type="synonym">Cyprinus rohita</name>
    <dbReference type="NCBI Taxonomy" id="84645"/>
    <lineage>
        <taxon>Eukaryota</taxon>
        <taxon>Metazoa</taxon>
        <taxon>Chordata</taxon>
        <taxon>Craniata</taxon>
        <taxon>Vertebrata</taxon>
        <taxon>Euteleostomi</taxon>
        <taxon>Actinopterygii</taxon>
        <taxon>Neopterygii</taxon>
        <taxon>Teleostei</taxon>
        <taxon>Ostariophysi</taxon>
        <taxon>Cypriniformes</taxon>
        <taxon>Cyprinidae</taxon>
        <taxon>Labeoninae</taxon>
        <taxon>Labeonini</taxon>
        <taxon>Labeo</taxon>
    </lineage>
</organism>
<dbReference type="SMART" id="SM00298">
    <property type="entry name" value="CHROMO"/>
    <property type="match status" value="1"/>
</dbReference>
<evidence type="ECO:0000256" key="2">
    <source>
        <dbReference type="ARBA" id="ARBA00010879"/>
    </source>
</evidence>
<dbReference type="Pfam" id="PF17921">
    <property type="entry name" value="Integrase_H2C2"/>
    <property type="match status" value="1"/>
</dbReference>
<dbReference type="InterPro" id="IPR036397">
    <property type="entry name" value="RNaseH_sf"/>
</dbReference>
<dbReference type="CDD" id="cd01647">
    <property type="entry name" value="RT_LTR"/>
    <property type="match status" value="1"/>
</dbReference>
<accession>A0ABQ8LBM3</accession>
<keyword evidence="12" id="KW-0460">Magnesium</keyword>
<dbReference type="Pfam" id="PF24626">
    <property type="entry name" value="SH3_Tf2-1"/>
    <property type="match status" value="1"/>
</dbReference>
<feature type="domain" description="Integrase catalytic" evidence="21">
    <location>
        <begin position="545"/>
        <end position="704"/>
    </location>
</feature>
<evidence type="ECO:0000256" key="6">
    <source>
        <dbReference type="ARBA" id="ARBA00022695"/>
    </source>
</evidence>
<dbReference type="EC" id="3.1.26.4" evidence="3"/>
<keyword evidence="14" id="KW-0695">RNA-directed DNA polymerase</keyword>
<dbReference type="CDD" id="cd00024">
    <property type="entry name" value="CD_CSD"/>
    <property type="match status" value="1"/>
</dbReference>
<dbReference type="InterPro" id="IPR041373">
    <property type="entry name" value="RT_RNaseH"/>
</dbReference>
<dbReference type="InterPro" id="IPR023780">
    <property type="entry name" value="Chromo_domain"/>
</dbReference>
<keyword evidence="10" id="KW-0255">Endonuclease</keyword>
<dbReference type="InterPro" id="IPR056924">
    <property type="entry name" value="SH3_Tf2-1"/>
</dbReference>
<evidence type="ECO:0000259" key="20">
    <source>
        <dbReference type="PROSITE" id="PS50013"/>
    </source>
</evidence>
<evidence type="ECO:0000256" key="19">
    <source>
        <dbReference type="SAM" id="MobiDB-lite"/>
    </source>
</evidence>
<name>A0ABQ8LBM3_LABRO</name>
<keyword evidence="17" id="KW-0233">DNA recombination</keyword>
<evidence type="ECO:0000256" key="14">
    <source>
        <dbReference type="ARBA" id="ARBA00022918"/>
    </source>
</evidence>
<dbReference type="InterPro" id="IPR000477">
    <property type="entry name" value="RT_dom"/>
</dbReference>
<keyword evidence="13" id="KW-0229">DNA integration</keyword>
<dbReference type="InterPro" id="IPR012337">
    <property type="entry name" value="RNaseH-like_sf"/>
</dbReference>
<keyword evidence="11" id="KW-0378">Hydrolase</keyword>
<dbReference type="PANTHER" id="PTHR37984">
    <property type="entry name" value="PROTEIN CBG26694"/>
    <property type="match status" value="1"/>
</dbReference>
<dbReference type="Pfam" id="PF17919">
    <property type="entry name" value="RT_RNaseH_2"/>
    <property type="match status" value="1"/>
</dbReference>
<dbReference type="InterPro" id="IPR000953">
    <property type="entry name" value="Chromo/chromo_shadow_dom"/>
</dbReference>
<dbReference type="SUPFAM" id="SSF54160">
    <property type="entry name" value="Chromo domain-like"/>
    <property type="match status" value="1"/>
</dbReference>
<evidence type="ECO:0000256" key="15">
    <source>
        <dbReference type="ARBA" id="ARBA00022932"/>
    </source>
</evidence>
<keyword evidence="5" id="KW-0808">Transferase</keyword>
<dbReference type="Gene3D" id="2.40.50.40">
    <property type="match status" value="1"/>
</dbReference>
<dbReference type="Pfam" id="PF00665">
    <property type="entry name" value="rve"/>
    <property type="match status" value="1"/>
</dbReference>
<dbReference type="InterPro" id="IPR041588">
    <property type="entry name" value="Integrase_H2C2"/>
</dbReference>
<dbReference type="Gene3D" id="3.30.70.270">
    <property type="match status" value="3"/>
</dbReference>
<dbReference type="PROSITE" id="PS50013">
    <property type="entry name" value="CHROMO_2"/>
    <property type="match status" value="1"/>
</dbReference>
<dbReference type="InterPro" id="IPR050951">
    <property type="entry name" value="Retrovirus_Pol_polyprotein"/>
</dbReference>
<comment type="subcellular location">
    <subcellularLocation>
        <location evidence="1">Nucleus</location>
    </subcellularLocation>
</comment>
<evidence type="ECO:0000256" key="9">
    <source>
        <dbReference type="ARBA" id="ARBA00022750"/>
    </source>
</evidence>
<dbReference type="SUPFAM" id="SSF56672">
    <property type="entry name" value="DNA/RNA polymerases"/>
    <property type="match status" value="1"/>
</dbReference>
<dbReference type="SUPFAM" id="SSF53098">
    <property type="entry name" value="Ribonuclease H-like"/>
    <property type="match status" value="1"/>
</dbReference>
<feature type="region of interest" description="Disordered" evidence="19">
    <location>
        <begin position="825"/>
        <end position="845"/>
    </location>
</feature>
<evidence type="ECO:0000256" key="4">
    <source>
        <dbReference type="ARBA" id="ARBA00022670"/>
    </source>
</evidence>
<keyword evidence="8" id="KW-0479">Metal-binding</keyword>
<keyword evidence="6" id="KW-0548">Nucleotidyltransferase</keyword>
<evidence type="ECO:0000256" key="16">
    <source>
        <dbReference type="ARBA" id="ARBA00023125"/>
    </source>
</evidence>
<protein>
    <recommendedName>
        <fullName evidence="18">Gypsy retrotransposon integrase-like protein 1</fullName>
        <ecNumber evidence="3">3.1.26.4</ecNumber>
    </recommendedName>
</protein>
<dbReference type="InterPro" id="IPR001584">
    <property type="entry name" value="Integrase_cat-core"/>
</dbReference>
<evidence type="ECO:0000259" key="21">
    <source>
        <dbReference type="PROSITE" id="PS50994"/>
    </source>
</evidence>
<evidence type="ECO:0000256" key="12">
    <source>
        <dbReference type="ARBA" id="ARBA00022842"/>
    </source>
</evidence>
<dbReference type="Gene3D" id="1.10.340.70">
    <property type="match status" value="1"/>
</dbReference>